<dbReference type="AlphaFoldDB" id="A0AAW1SMS3"/>
<reference evidence="2 3" key="1">
    <citation type="journal article" date="2024" name="Nat. Commun.">
        <title>Phylogenomics reveals the evolutionary origins of lichenization in chlorophyte algae.</title>
        <authorList>
            <person name="Puginier C."/>
            <person name="Libourel C."/>
            <person name="Otte J."/>
            <person name="Skaloud P."/>
            <person name="Haon M."/>
            <person name="Grisel S."/>
            <person name="Petersen M."/>
            <person name="Berrin J.G."/>
            <person name="Delaux P.M."/>
            <person name="Dal Grande F."/>
            <person name="Keller J."/>
        </authorList>
    </citation>
    <scope>NUCLEOTIDE SEQUENCE [LARGE SCALE GENOMIC DNA]</scope>
    <source>
        <strain evidence="2 3">SAG 2523</strain>
    </source>
</reference>
<dbReference type="PANTHER" id="PTHR47216:SF4">
    <property type="entry name" value="OS01G0859400 PROTEIN"/>
    <property type="match status" value="1"/>
</dbReference>
<evidence type="ECO:0000313" key="2">
    <source>
        <dbReference type="EMBL" id="KAK9847696.1"/>
    </source>
</evidence>
<keyword evidence="1" id="KW-0472">Membrane</keyword>
<dbReference type="InterPro" id="IPR029021">
    <property type="entry name" value="Prot-tyrosine_phosphatase-like"/>
</dbReference>
<dbReference type="EMBL" id="JALJOV010001449">
    <property type="protein sequence ID" value="KAK9847696.1"/>
    <property type="molecule type" value="Genomic_DNA"/>
</dbReference>
<dbReference type="PANTHER" id="PTHR47216">
    <property type="match status" value="1"/>
</dbReference>
<name>A0AAW1SMS3_9CHLO</name>
<accession>A0AAW1SMS3</accession>
<dbReference type="Proteomes" id="UP001485043">
    <property type="component" value="Unassembled WGS sequence"/>
</dbReference>
<evidence type="ECO:0000313" key="3">
    <source>
        <dbReference type="Proteomes" id="UP001485043"/>
    </source>
</evidence>
<organism evidence="2 3">
    <name type="scientific">Apatococcus fuscideae</name>
    <dbReference type="NCBI Taxonomy" id="2026836"/>
    <lineage>
        <taxon>Eukaryota</taxon>
        <taxon>Viridiplantae</taxon>
        <taxon>Chlorophyta</taxon>
        <taxon>core chlorophytes</taxon>
        <taxon>Trebouxiophyceae</taxon>
        <taxon>Chlorellales</taxon>
        <taxon>Chlorellaceae</taxon>
        <taxon>Apatococcus</taxon>
    </lineage>
</organism>
<gene>
    <name evidence="2" type="ORF">WJX84_002480</name>
</gene>
<comment type="caution">
    <text evidence="2">The sequence shown here is derived from an EMBL/GenBank/DDBJ whole genome shotgun (WGS) entry which is preliminary data.</text>
</comment>
<evidence type="ECO:0000256" key="1">
    <source>
        <dbReference type="SAM" id="Phobius"/>
    </source>
</evidence>
<protein>
    <submittedName>
        <fullName evidence="2">Uncharacterized protein</fullName>
    </submittedName>
</protein>
<dbReference type="Gene3D" id="3.90.190.10">
    <property type="entry name" value="Protein tyrosine phosphatase superfamily"/>
    <property type="match status" value="1"/>
</dbReference>
<keyword evidence="3" id="KW-1185">Reference proteome</keyword>
<feature type="transmembrane region" description="Helical" evidence="1">
    <location>
        <begin position="30"/>
        <end position="48"/>
    </location>
</feature>
<keyword evidence="1" id="KW-1133">Transmembrane helix</keyword>
<proteinExistence type="predicted"/>
<keyword evidence="1" id="KW-0812">Transmembrane</keyword>
<sequence>MHVELSSLVATATVIPCTLAVLSFKRRYPWPVSFLLGHITLVGCAVAISSAGPRSHLTTGLLGKREDGSIAWWGKSLFWPYHLTLRSKLAVQQLYSTENPYDKVAEGWYLGAWPKNNLILHLPPGGVAVVDCTCELPKKHNQPYLALPTWDTHASKVEQIQKGVEFALKYRAEGRPVFVHYGSSQKVGGTMAVKITITRIRGRTSQHQFSAKENMRAAAPLGQRTTTLQTRHTQPEFAINTALNAALL</sequence>
<dbReference type="SUPFAM" id="SSF52799">
    <property type="entry name" value="(Phosphotyrosine protein) phosphatases II"/>
    <property type="match status" value="1"/>
</dbReference>